<dbReference type="OrthoDB" id="273988at2"/>
<sequence>MNPRRAMRRWRGVALAAVVLICAACPLSAQETADGEPLGDPQAGKALSDRDFGVTTRQFGLDRRVEMYQWQREFGIATQGDGYERVWNAAPIDSTGFTSGYVNPPRMPLENKRWWSESATLDGKPLGSEVLRAIGEWRVFRPNFSRLPANLAATFQPEGDGLGSSENPLDPQIGDLRVTWRELRLPSLEGKLELRDGVWHLRPEAIAAALNPAAARERAIVVGAEPEDKRWSPGWFALAVVFALGLLYRLRRRRRAKAQAKS</sequence>
<reference evidence="3 4" key="1">
    <citation type="journal article" date="2014" name="Genome Announc.">
        <title>Draft Genome Sequence of Lysobacter capsici AZ78, a Bacterium Antagonistic to Plant-Pathogenic Oomycetes.</title>
        <authorList>
            <person name="Puopolo G."/>
            <person name="Sonego P."/>
            <person name="Engelen K."/>
            <person name="Pertot I."/>
        </authorList>
    </citation>
    <scope>NUCLEOTIDE SEQUENCE [LARGE SCALE GENOMIC DNA]</scope>
    <source>
        <strain evidence="3 4">AZ78</strain>
    </source>
</reference>
<keyword evidence="4" id="KW-1185">Reference proteome</keyword>
<keyword evidence="1" id="KW-1133">Transmembrane helix</keyword>
<dbReference type="InterPro" id="IPR012430">
    <property type="entry name" value="TMEM43_fam"/>
</dbReference>
<evidence type="ECO:0000313" key="3">
    <source>
        <dbReference type="EMBL" id="KWS03858.1"/>
    </source>
</evidence>
<feature type="signal peptide" evidence="2">
    <location>
        <begin position="1"/>
        <end position="29"/>
    </location>
</feature>
<proteinExistence type="predicted"/>
<keyword evidence="1" id="KW-0472">Membrane</keyword>
<evidence type="ECO:0000256" key="1">
    <source>
        <dbReference type="SAM" id="Phobius"/>
    </source>
</evidence>
<dbReference type="Proteomes" id="UP000023435">
    <property type="component" value="Unassembled WGS sequence"/>
</dbReference>
<evidence type="ECO:0000313" key="4">
    <source>
        <dbReference type="Proteomes" id="UP000023435"/>
    </source>
</evidence>
<keyword evidence="1" id="KW-0812">Transmembrane</keyword>
<protein>
    <submittedName>
        <fullName evidence="3">Uncharacterized protein</fullName>
    </submittedName>
</protein>
<gene>
    <name evidence="3" type="ORF">AZ78_1407</name>
</gene>
<dbReference type="Pfam" id="PF07787">
    <property type="entry name" value="TMEM43"/>
    <property type="match status" value="1"/>
</dbReference>
<comment type="caution">
    <text evidence="3">The sequence shown here is derived from an EMBL/GenBank/DDBJ whole genome shotgun (WGS) entry which is preliminary data.</text>
</comment>
<keyword evidence="2" id="KW-0732">Signal</keyword>
<dbReference type="RefSeq" id="WP_036101977.1">
    <property type="nucleotide sequence ID" value="NZ_JAJA02000001.1"/>
</dbReference>
<accession>A0A120AG12</accession>
<organism evidence="3 4">
    <name type="scientific">Lysobacter capsici AZ78</name>
    <dbReference type="NCBI Taxonomy" id="1444315"/>
    <lineage>
        <taxon>Bacteria</taxon>
        <taxon>Pseudomonadati</taxon>
        <taxon>Pseudomonadota</taxon>
        <taxon>Gammaproteobacteria</taxon>
        <taxon>Lysobacterales</taxon>
        <taxon>Lysobacteraceae</taxon>
        <taxon>Lysobacter</taxon>
    </lineage>
</organism>
<feature type="chain" id="PRO_5007163632" evidence="2">
    <location>
        <begin position="30"/>
        <end position="262"/>
    </location>
</feature>
<name>A0A120AG12_9GAMM</name>
<evidence type="ECO:0000256" key="2">
    <source>
        <dbReference type="SAM" id="SignalP"/>
    </source>
</evidence>
<feature type="transmembrane region" description="Helical" evidence="1">
    <location>
        <begin position="231"/>
        <end position="250"/>
    </location>
</feature>
<dbReference type="EMBL" id="JAJA02000001">
    <property type="protein sequence ID" value="KWS03858.1"/>
    <property type="molecule type" value="Genomic_DNA"/>
</dbReference>
<dbReference type="AlphaFoldDB" id="A0A120AG12"/>